<dbReference type="InterPro" id="IPR002401">
    <property type="entry name" value="Cyt_P450_E_grp-I"/>
</dbReference>
<dbReference type="GO" id="GO:0005506">
    <property type="term" value="F:iron ion binding"/>
    <property type="evidence" value="ECO:0007669"/>
    <property type="project" value="InterPro"/>
</dbReference>
<evidence type="ECO:0000313" key="11">
    <source>
        <dbReference type="EMBL" id="JAS91937.1"/>
    </source>
</evidence>
<evidence type="ECO:0000256" key="1">
    <source>
        <dbReference type="ARBA" id="ARBA00001971"/>
    </source>
</evidence>
<dbReference type="AlphaFoldDB" id="A0A1B6K6T8"/>
<evidence type="ECO:0000256" key="3">
    <source>
        <dbReference type="ARBA" id="ARBA00022617"/>
    </source>
</evidence>
<evidence type="ECO:0000256" key="4">
    <source>
        <dbReference type="ARBA" id="ARBA00022723"/>
    </source>
</evidence>
<dbReference type="Pfam" id="PF00067">
    <property type="entry name" value="p450"/>
    <property type="match status" value="1"/>
</dbReference>
<dbReference type="GO" id="GO:0020037">
    <property type="term" value="F:heme binding"/>
    <property type="evidence" value="ECO:0007669"/>
    <property type="project" value="InterPro"/>
</dbReference>
<evidence type="ECO:0000256" key="9">
    <source>
        <dbReference type="RuleBase" id="RU000461"/>
    </source>
</evidence>
<comment type="similarity">
    <text evidence="2 9">Belongs to the cytochrome P450 family.</text>
</comment>
<keyword evidence="4 8" id="KW-0479">Metal-binding</keyword>
<feature type="binding site" description="axial binding residue" evidence="8">
    <location>
        <position position="459"/>
    </location>
    <ligand>
        <name>heme</name>
        <dbReference type="ChEBI" id="CHEBI:30413"/>
    </ligand>
    <ligandPart>
        <name>Fe</name>
        <dbReference type="ChEBI" id="CHEBI:18248"/>
    </ligandPart>
</feature>
<dbReference type="FunFam" id="1.10.630.10:FF:000006">
    <property type="entry name" value="Cytochrome P450 302a1, mitochondrial"/>
    <property type="match status" value="1"/>
</dbReference>
<organism evidence="12">
    <name type="scientific">Homalodisca liturata</name>
    <dbReference type="NCBI Taxonomy" id="320908"/>
    <lineage>
        <taxon>Eukaryota</taxon>
        <taxon>Metazoa</taxon>
        <taxon>Ecdysozoa</taxon>
        <taxon>Arthropoda</taxon>
        <taxon>Hexapoda</taxon>
        <taxon>Insecta</taxon>
        <taxon>Pterygota</taxon>
        <taxon>Neoptera</taxon>
        <taxon>Paraneoptera</taxon>
        <taxon>Hemiptera</taxon>
        <taxon>Auchenorrhyncha</taxon>
        <taxon>Membracoidea</taxon>
        <taxon>Cicadellidae</taxon>
        <taxon>Cicadellinae</taxon>
        <taxon>Proconiini</taxon>
        <taxon>Homalodisca</taxon>
    </lineage>
</organism>
<accession>A0A1B6K6T8</accession>
<evidence type="ECO:0000256" key="8">
    <source>
        <dbReference type="PIRSR" id="PIRSR602401-1"/>
    </source>
</evidence>
<reference evidence="12" key="1">
    <citation type="submission" date="2015-11" db="EMBL/GenBank/DDBJ databases">
        <title>De novo transcriptome assembly of four potential Pierce s Disease insect vectors from Arizona vineyards.</title>
        <authorList>
            <person name="Tassone E.E."/>
        </authorList>
    </citation>
    <scope>NUCLEOTIDE SEQUENCE</scope>
</reference>
<dbReference type="InterPro" id="IPR017972">
    <property type="entry name" value="Cyt_P450_CS"/>
</dbReference>
<dbReference type="PRINTS" id="PR00385">
    <property type="entry name" value="P450"/>
</dbReference>
<dbReference type="GO" id="GO:0016705">
    <property type="term" value="F:oxidoreductase activity, acting on paired donors, with incorporation or reduction of molecular oxygen"/>
    <property type="evidence" value="ECO:0007669"/>
    <property type="project" value="InterPro"/>
</dbReference>
<keyword evidence="3 8" id="KW-0349">Heme</keyword>
<dbReference type="PROSITE" id="PS00086">
    <property type="entry name" value="CYTOCHROME_P450"/>
    <property type="match status" value="1"/>
</dbReference>
<dbReference type="CDD" id="cd11054">
    <property type="entry name" value="CYP24A1-like"/>
    <property type="match status" value="1"/>
</dbReference>
<dbReference type="EMBL" id="GECU01017605">
    <property type="protein sequence ID" value="JAS90101.1"/>
    <property type="molecule type" value="Transcribed_RNA"/>
</dbReference>
<evidence type="ECO:0000313" key="12">
    <source>
        <dbReference type="EMBL" id="JAT07168.1"/>
    </source>
</evidence>
<evidence type="ECO:0000256" key="2">
    <source>
        <dbReference type="ARBA" id="ARBA00010617"/>
    </source>
</evidence>
<dbReference type="GO" id="GO:0004497">
    <property type="term" value="F:monooxygenase activity"/>
    <property type="evidence" value="ECO:0007669"/>
    <property type="project" value="UniProtKB-KW"/>
</dbReference>
<dbReference type="EMBL" id="GECU01000539">
    <property type="protein sequence ID" value="JAT07168.1"/>
    <property type="molecule type" value="Transcribed_RNA"/>
</dbReference>
<dbReference type="InterPro" id="IPR001128">
    <property type="entry name" value="Cyt_P450"/>
</dbReference>
<dbReference type="InterPro" id="IPR050479">
    <property type="entry name" value="CYP11_CYP27_families"/>
</dbReference>
<sequence>MEILRKLSKHASVHGQLSARFLSCPVRPSDKEVKINFNATPSEVKPFDSIPGPKSFPVIGTLYKYLPVIGEYQFDRLHKNGLKKLLKYGPLVREDIIPGVKVVWVFSPDDIKKVYASEGRYPSRRTHLALKKYREDRPHIYNNGGVLLSDGEEWWRMRSVFQRNLSKLQDVRLHLPVTDTIMEEFIQYVTKSPDITDLVPKLSRLYLELTCMIAFSTRLQCFSEAEQDPNSITSQLMQAAFSVTSCVLKTDNGLQLWRYWRTPMYRKLEKSVKIIEKKAIELVGKLKPGENVSLVSQYLTFPELHIKDIHAMSVDIILAGVDTTTYTTCFALYYLATNPEKQEKLHQEAHQLLPSSQDIVTADVIEKALYAHSVVKETLRLSPVSVGIGRVLPKDVVLSGYDVPAGTVVVTQNQVICRLEEFFPQPNEFVPERWLRNTPTYVRANPYLVLPFGHGPRACIARRLSEQNLQVLLLKLIRDYKVTWHGGENLGVRSLLINKPDQPVLIGMTRRHNSSS</sequence>
<evidence type="ECO:0008006" key="13">
    <source>
        <dbReference type="Google" id="ProtNLM"/>
    </source>
</evidence>
<dbReference type="SUPFAM" id="SSF48264">
    <property type="entry name" value="Cytochrome P450"/>
    <property type="match status" value="1"/>
</dbReference>
<evidence type="ECO:0000256" key="5">
    <source>
        <dbReference type="ARBA" id="ARBA00023002"/>
    </source>
</evidence>
<comment type="cofactor">
    <cofactor evidence="1 8">
        <name>heme</name>
        <dbReference type="ChEBI" id="CHEBI:30413"/>
    </cofactor>
</comment>
<keyword evidence="5 9" id="KW-0560">Oxidoreductase</keyword>
<gene>
    <name evidence="11" type="ORF">g.19192</name>
    <name evidence="10" type="ORF">g.19193</name>
    <name evidence="12" type="ORF">g.19194</name>
</gene>
<dbReference type="PANTHER" id="PTHR24279:SF120">
    <property type="entry name" value="CYTOCHROME P450"/>
    <property type="match status" value="1"/>
</dbReference>
<evidence type="ECO:0000256" key="7">
    <source>
        <dbReference type="ARBA" id="ARBA00023033"/>
    </source>
</evidence>
<name>A0A1B6K6T8_9HEMI</name>
<evidence type="ECO:0000313" key="10">
    <source>
        <dbReference type="EMBL" id="JAS90101.1"/>
    </source>
</evidence>
<dbReference type="InterPro" id="IPR036396">
    <property type="entry name" value="Cyt_P450_sf"/>
</dbReference>
<protein>
    <recommendedName>
        <fullName evidence="13">Cytochrome P450 302a1, mitochondrial</fullName>
    </recommendedName>
</protein>
<dbReference type="PRINTS" id="PR00463">
    <property type="entry name" value="EP450I"/>
</dbReference>
<dbReference type="EMBL" id="GECU01015769">
    <property type="protein sequence ID" value="JAS91937.1"/>
    <property type="molecule type" value="Transcribed_RNA"/>
</dbReference>
<evidence type="ECO:0000256" key="6">
    <source>
        <dbReference type="ARBA" id="ARBA00023004"/>
    </source>
</evidence>
<keyword evidence="7 9" id="KW-0503">Monooxygenase</keyword>
<keyword evidence="6 8" id="KW-0408">Iron</keyword>
<proteinExistence type="inferred from homology"/>
<dbReference type="PANTHER" id="PTHR24279">
    <property type="entry name" value="CYTOCHROME P450"/>
    <property type="match status" value="1"/>
</dbReference>
<dbReference type="Gene3D" id="1.10.630.10">
    <property type="entry name" value="Cytochrome P450"/>
    <property type="match status" value="1"/>
</dbReference>